<accession>A0A2A4JIU8</accession>
<comment type="caution">
    <text evidence="2">The sequence shown here is derived from an EMBL/GenBank/DDBJ whole genome shotgun (WGS) entry which is preliminary data.</text>
</comment>
<dbReference type="AlphaFoldDB" id="A0A2A4JIU8"/>
<dbReference type="CDD" id="cd01650">
    <property type="entry name" value="RT_nLTR_like"/>
    <property type="match status" value="1"/>
</dbReference>
<dbReference type="InterPro" id="IPR043502">
    <property type="entry name" value="DNA/RNA_pol_sf"/>
</dbReference>
<dbReference type="InterPro" id="IPR052560">
    <property type="entry name" value="RdDP_mobile_element"/>
</dbReference>
<dbReference type="InterPro" id="IPR000477">
    <property type="entry name" value="RT_dom"/>
</dbReference>
<protein>
    <recommendedName>
        <fullName evidence="1">Reverse transcriptase domain-containing protein</fullName>
    </recommendedName>
</protein>
<dbReference type="PROSITE" id="PS50878">
    <property type="entry name" value="RT_POL"/>
    <property type="match status" value="1"/>
</dbReference>
<dbReference type="Gene3D" id="3.30.70.270">
    <property type="match status" value="1"/>
</dbReference>
<dbReference type="PANTHER" id="PTHR36688">
    <property type="entry name" value="ENDO/EXONUCLEASE/PHOSPHATASE DOMAIN-CONTAINING PROTEIN"/>
    <property type="match status" value="1"/>
</dbReference>
<dbReference type="InterPro" id="IPR043128">
    <property type="entry name" value="Rev_trsase/Diguanyl_cyclase"/>
</dbReference>
<dbReference type="EMBL" id="NWSH01001233">
    <property type="protein sequence ID" value="PCG72025.1"/>
    <property type="molecule type" value="Genomic_DNA"/>
</dbReference>
<reference evidence="2" key="1">
    <citation type="submission" date="2017-09" db="EMBL/GenBank/DDBJ databases">
        <title>Contemporary evolution of a Lepidopteran species, Heliothis virescens, in response to modern agricultural practices.</title>
        <authorList>
            <person name="Fritz M.L."/>
            <person name="Deyonke A.M."/>
            <person name="Papanicolaou A."/>
            <person name="Micinski S."/>
            <person name="Westbrook J."/>
            <person name="Gould F."/>
        </authorList>
    </citation>
    <scope>NUCLEOTIDE SEQUENCE [LARGE SCALE GENOMIC DNA]</scope>
    <source>
        <strain evidence="2">HvINT-</strain>
        <tissue evidence="2">Whole body</tissue>
    </source>
</reference>
<evidence type="ECO:0000259" key="1">
    <source>
        <dbReference type="PROSITE" id="PS50878"/>
    </source>
</evidence>
<sequence>MQKAADKYIPNIKIPQNISDLFKPKPYWSSELSKAIAERRLALANLRGCPSSRNLDILKEKISTAQRLIRRARCNSFQQFCTSVDETTSASEMWRKMRWLKGRLVPNTSVDKEKAERLLKDLTPDFVCPPRPSFKSNNTVLESPIVMPELINCIKTTDTAPGSDQISFSMIKHLPPTGKQMLLQIYNQCLSLGFVPQQWRQIKVVPIPKHSSASSLRPISLISCICKIFHSILAKRIEWFFEKQCLLPEDMVGFRKSRSCLDNLSRLVSGIQLGFSKNWVTAACFIDIESAYNNVDIPCLVHILDRFGVGSKVCIYLWSFLSNRHLQVATHDCEVVRSTSRGLAQGDPLAPLLFNILTLHICHNVTQVSISQYADDFVLYSTKNNLDLAFEELRSALRYTIMLIDKLGLTMSPNKTKICVFKKGCFRRSINFCLDGMSIEVVNNIKYLGLWLDSSLRWGKHINETSQKVIKFINLLKVLSGPGWGVHQKHIRRLYISIIRSRIDYASFLYDNSCNSKLIKLDRIQNQALRVIGGFIRSTPIHVMESELCLPPLYIRRKYLASKFILKSKSFLNNKTIQLLEKLSQFTDSIYWRNKKLPLLIDILSQYNSISIHSSAQLGMFSLDKWISSIDLSHIIIDKIPSISKAKRHYNIVQLK</sequence>
<organism evidence="2">
    <name type="scientific">Heliothis virescens</name>
    <name type="common">Tobacco budworm moth</name>
    <dbReference type="NCBI Taxonomy" id="7102"/>
    <lineage>
        <taxon>Eukaryota</taxon>
        <taxon>Metazoa</taxon>
        <taxon>Ecdysozoa</taxon>
        <taxon>Arthropoda</taxon>
        <taxon>Hexapoda</taxon>
        <taxon>Insecta</taxon>
        <taxon>Pterygota</taxon>
        <taxon>Neoptera</taxon>
        <taxon>Endopterygota</taxon>
        <taxon>Lepidoptera</taxon>
        <taxon>Glossata</taxon>
        <taxon>Ditrysia</taxon>
        <taxon>Noctuoidea</taxon>
        <taxon>Noctuidae</taxon>
        <taxon>Heliothinae</taxon>
        <taxon>Heliothis</taxon>
    </lineage>
</organism>
<dbReference type="PANTHER" id="PTHR36688:SF1">
    <property type="entry name" value="ENDONUCLEASE_EXONUCLEASE_PHOSPHATASE DOMAIN-CONTAINING PROTEIN"/>
    <property type="match status" value="1"/>
</dbReference>
<proteinExistence type="predicted"/>
<gene>
    <name evidence="2" type="ORF">B5V51_1242</name>
</gene>
<dbReference type="STRING" id="7102.A0A2A4JIU8"/>
<evidence type="ECO:0000313" key="2">
    <source>
        <dbReference type="EMBL" id="PCG72025.1"/>
    </source>
</evidence>
<feature type="domain" description="Reverse transcriptase" evidence="1">
    <location>
        <begin position="188"/>
        <end position="456"/>
    </location>
</feature>
<dbReference type="Pfam" id="PF00078">
    <property type="entry name" value="RVT_1"/>
    <property type="match status" value="1"/>
</dbReference>
<dbReference type="SUPFAM" id="SSF56672">
    <property type="entry name" value="DNA/RNA polymerases"/>
    <property type="match status" value="1"/>
</dbReference>
<name>A0A2A4JIU8_HELVI</name>
<dbReference type="GO" id="GO:0071897">
    <property type="term" value="P:DNA biosynthetic process"/>
    <property type="evidence" value="ECO:0007669"/>
    <property type="project" value="UniProtKB-ARBA"/>
</dbReference>